<proteinExistence type="predicted"/>
<dbReference type="SUPFAM" id="SSF55008">
    <property type="entry name" value="HMA, heavy metal-associated domain"/>
    <property type="match status" value="1"/>
</dbReference>
<evidence type="ECO:0000313" key="1">
    <source>
        <dbReference type="EMBL" id="AHE98977.1"/>
    </source>
</evidence>
<organism evidence="1 2">
    <name type="scientific">Thioalkalivibrio paradoxus ARh 1</name>
    <dbReference type="NCBI Taxonomy" id="713585"/>
    <lineage>
        <taxon>Bacteria</taxon>
        <taxon>Pseudomonadati</taxon>
        <taxon>Pseudomonadota</taxon>
        <taxon>Gammaproteobacteria</taxon>
        <taxon>Chromatiales</taxon>
        <taxon>Ectothiorhodospiraceae</taxon>
        <taxon>Thioalkalivibrio</taxon>
    </lineage>
</organism>
<accession>W0DNY7</accession>
<dbReference type="OrthoDB" id="5771502at2"/>
<sequence length="77" mass="8383">MSEHMVDVTVHIDEMIGADVREGIQDRLRDLNGVMAASGHDAKPHLLVVEYDPERVGSHEILDTVTATGVHAELIGL</sequence>
<name>W0DNY7_9GAMM</name>
<dbReference type="KEGG" id="tti:THITH_12760"/>
<dbReference type="GO" id="GO:0046872">
    <property type="term" value="F:metal ion binding"/>
    <property type="evidence" value="ECO:0007669"/>
    <property type="project" value="InterPro"/>
</dbReference>
<reference evidence="1 2" key="1">
    <citation type="submission" date="2013-12" db="EMBL/GenBank/DDBJ databases">
        <authorList>
            <consortium name="DOE Joint Genome Institute"/>
            <person name="Muyzer G."/>
            <person name="Huntemann M."/>
            <person name="Han J."/>
            <person name="Chen A."/>
            <person name="Kyrpides N."/>
            <person name="Mavromatis K."/>
            <person name="Markowitz V."/>
            <person name="Palaniappan K."/>
            <person name="Ivanova N."/>
            <person name="Schaumberg A."/>
            <person name="Pati A."/>
            <person name="Liolios K."/>
            <person name="Nordberg H.P."/>
            <person name="Cantor M.N."/>
            <person name="Hua S.X."/>
            <person name="Woyke T."/>
        </authorList>
    </citation>
    <scope>NUCLEOTIDE SEQUENCE [LARGE SCALE GENOMIC DNA]</scope>
    <source>
        <strain evidence="1 2">ARh 1</strain>
    </source>
</reference>
<dbReference type="Gene3D" id="3.30.70.100">
    <property type="match status" value="1"/>
</dbReference>
<dbReference type="EMBL" id="CP007029">
    <property type="protein sequence ID" value="AHE98977.1"/>
    <property type="molecule type" value="Genomic_DNA"/>
</dbReference>
<dbReference type="RefSeq" id="WP_006748446.1">
    <property type="nucleotide sequence ID" value="NZ_CP007029.1"/>
</dbReference>
<dbReference type="Proteomes" id="UP000005289">
    <property type="component" value="Chromosome"/>
</dbReference>
<dbReference type="InterPro" id="IPR036163">
    <property type="entry name" value="HMA_dom_sf"/>
</dbReference>
<protein>
    <submittedName>
        <fullName evidence="1">ATP-binding protein</fullName>
    </submittedName>
</protein>
<evidence type="ECO:0000313" key="2">
    <source>
        <dbReference type="Proteomes" id="UP000005289"/>
    </source>
</evidence>
<keyword evidence="1" id="KW-0547">Nucleotide-binding</keyword>
<dbReference type="AlphaFoldDB" id="W0DNY7"/>
<dbReference type="HOGENOM" id="CLU_198432_0_0_6"/>
<dbReference type="GO" id="GO:0005524">
    <property type="term" value="F:ATP binding"/>
    <property type="evidence" value="ECO:0007669"/>
    <property type="project" value="UniProtKB-KW"/>
</dbReference>
<keyword evidence="2" id="KW-1185">Reference proteome</keyword>
<gene>
    <name evidence="1" type="ORF">THITH_12760</name>
</gene>
<keyword evidence="1" id="KW-0067">ATP-binding</keyword>